<evidence type="ECO:0000313" key="2">
    <source>
        <dbReference type="Proteomes" id="UP001501371"/>
    </source>
</evidence>
<comment type="caution">
    <text evidence="1">The sequence shown here is derived from an EMBL/GenBank/DDBJ whole genome shotgun (WGS) entry which is preliminary data.</text>
</comment>
<proteinExistence type="predicted"/>
<protein>
    <submittedName>
        <fullName evidence="1">Uncharacterized protein</fullName>
    </submittedName>
</protein>
<dbReference type="RefSeq" id="WP_030753243.1">
    <property type="nucleotide sequence ID" value="NZ_BAAAKV010000016.1"/>
</dbReference>
<dbReference type="EMBL" id="BAAAKV010000016">
    <property type="protein sequence ID" value="GAA1164636.1"/>
    <property type="molecule type" value="Genomic_DNA"/>
</dbReference>
<dbReference type="Proteomes" id="UP001501371">
    <property type="component" value="Unassembled WGS sequence"/>
</dbReference>
<keyword evidence="2" id="KW-1185">Reference proteome</keyword>
<organism evidence="1 2">
    <name type="scientific">Streptomyces hebeiensis</name>
    <dbReference type="NCBI Taxonomy" id="229486"/>
    <lineage>
        <taxon>Bacteria</taxon>
        <taxon>Bacillati</taxon>
        <taxon>Actinomycetota</taxon>
        <taxon>Actinomycetes</taxon>
        <taxon>Kitasatosporales</taxon>
        <taxon>Streptomycetaceae</taxon>
        <taxon>Streptomyces</taxon>
    </lineage>
</organism>
<accession>A0ABN1URL4</accession>
<gene>
    <name evidence="1" type="ORF">GCM10009654_21850</name>
</gene>
<name>A0ABN1URL4_9ACTN</name>
<reference evidence="1 2" key="1">
    <citation type="journal article" date="2019" name="Int. J. Syst. Evol. Microbiol.">
        <title>The Global Catalogue of Microorganisms (GCM) 10K type strain sequencing project: providing services to taxonomists for standard genome sequencing and annotation.</title>
        <authorList>
            <consortium name="The Broad Institute Genomics Platform"/>
            <consortium name="The Broad Institute Genome Sequencing Center for Infectious Disease"/>
            <person name="Wu L."/>
            <person name="Ma J."/>
        </authorList>
    </citation>
    <scope>NUCLEOTIDE SEQUENCE [LARGE SCALE GENOMIC DNA]</scope>
    <source>
        <strain evidence="1 2">JCM 12696</strain>
    </source>
</reference>
<evidence type="ECO:0000313" key="1">
    <source>
        <dbReference type="EMBL" id="GAA1164636.1"/>
    </source>
</evidence>
<sequence length="74" mass="8269">MEYEMRAEYAGDASPREAGARFECWHMTRDHETTAMCGIDLDEAAATQTPDAWGTPEGQPFCHTCGALYLRQVI</sequence>